<protein>
    <recommendedName>
        <fullName evidence="1">CHK kinase-like domain-containing protein</fullName>
    </recommendedName>
</protein>
<dbReference type="SUPFAM" id="SSF56112">
    <property type="entry name" value="Protein kinase-like (PK-like)"/>
    <property type="match status" value="1"/>
</dbReference>
<keyword evidence="3" id="KW-1185">Reference proteome</keyword>
<dbReference type="EMBL" id="CH964272">
    <property type="protein sequence ID" value="EDW84824.2"/>
    <property type="molecule type" value="Genomic_DNA"/>
</dbReference>
<dbReference type="eggNOG" id="ENOG502RZD1">
    <property type="taxonomic scope" value="Eukaryota"/>
</dbReference>
<reference evidence="2 3" key="1">
    <citation type="journal article" date="2007" name="Nature">
        <title>Evolution of genes and genomes on the Drosophila phylogeny.</title>
        <authorList>
            <consortium name="Drosophila 12 Genomes Consortium"/>
            <person name="Clark A.G."/>
            <person name="Eisen M.B."/>
            <person name="Smith D.R."/>
            <person name="Bergman C.M."/>
            <person name="Oliver B."/>
            <person name="Markow T.A."/>
            <person name="Kaufman T.C."/>
            <person name="Kellis M."/>
            <person name="Gelbart W."/>
            <person name="Iyer V.N."/>
            <person name="Pollard D.A."/>
            <person name="Sackton T.B."/>
            <person name="Larracuente A.M."/>
            <person name="Singh N.D."/>
            <person name="Abad J.P."/>
            <person name="Abt D.N."/>
            <person name="Adryan B."/>
            <person name="Aguade M."/>
            <person name="Akashi H."/>
            <person name="Anderson W.W."/>
            <person name="Aquadro C.F."/>
            <person name="Ardell D.H."/>
            <person name="Arguello R."/>
            <person name="Artieri C.G."/>
            <person name="Barbash D.A."/>
            <person name="Barker D."/>
            <person name="Barsanti P."/>
            <person name="Batterham P."/>
            <person name="Batzoglou S."/>
            <person name="Begun D."/>
            <person name="Bhutkar A."/>
            <person name="Blanco E."/>
            <person name="Bosak S.A."/>
            <person name="Bradley R.K."/>
            <person name="Brand A.D."/>
            <person name="Brent M.R."/>
            <person name="Brooks A.N."/>
            <person name="Brown R.H."/>
            <person name="Butlin R.K."/>
            <person name="Caggese C."/>
            <person name="Calvi B.R."/>
            <person name="Bernardo de Carvalho A."/>
            <person name="Caspi A."/>
            <person name="Castrezana S."/>
            <person name="Celniker S.E."/>
            <person name="Chang J.L."/>
            <person name="Chapple C."/>
            <person name="Chatterji S."/>
            <person name="Chinwalla A."/>
            <person name="Civetta A."/>
            <person name="Clifton S.W."/>
            <person name="Comeron J.M."/>
            <person name="Costello J.C."/>
            <person name="Coyne J.A."/>
            <person name="Daub J."/>
            <person name="David R.G."/>
            <person name="Delcher A.L."/>
            <person name="Delehaunty K."/>
            <person name="Do C.B."/>
            <person name="Ebling H."/>
            <person name="Edwards K."/>
            <person name="Eickbush T."/>
            <person name="Evans J.D."/>
            <person name="Filipski A."/>
            <person name="Findeiss S."/>
            <person name="Freyhult E."/>
            <person name="Fulton L."/>
            <person name="Fulton R."/>
            <person name="Garcia A.C."/>
            <person name="Gardiner A."/>
            <person name="Garfield D.A."/>
            <person name="Garvin B.E."/>
            <person name="Gibson G."/>
            <person name="Gilbert D."/>
            <person name="Gnerre S."/>
            <person name="Godfrey J."/>
            <person name="Good R."/>
            <person name="Gotea V."/>
            <person name="Gravely B."/>
            <person name="Greenberg A.J."/>
            <person name="Griffiths-Jones S."/>
            <person name="Gross S."/>
            <person name="Guigo R."/>
            <person name="Gustafson E.A."/>
            <person name="Haerty W."/>
            <person name="Hahn M.W."/>
            <person name="Halligan D.L."/>
            <person name="Halpern A.L."/>
            <person name="Halter G.M."/>
            <person name="Han M.V."/>
            <person name="Heger A."/>
            <person name="Hillier L."/>
            <person name="Hinrichs A.S."/>
            <person name="Holmes I."/>
            <person name="Hoskins R.A."/>
            <person name="Hubisz M.J."/>
            <person name="Hultmark D."/>
            <person name="Huntley M.A."/>
            <person name="Jaffe D.B."/>
            <person name="Jagadeeshan S."/>
            <person name="Jeck W.R."/>
            <person name="Johnson J."/>
            <person name="Jones C.D."/>
            <person name="Jordan W.C."/>
            <person name="Karpen G.H."/>
            <person name="Kataoka E."/>
            <person name="Keightley P.D."/>
            <person name="Kheradpour P."/>
            <person name="Kirkness E.F."/>
            <person name="Koerich L.B."/>
            <person name="Kristiansen K."/>
            <person name="Kudrna D."/>
            <person name="Kulathinal R.J."/>
            <person name="Kumar S."/>
            <person name="Kwok R."/>
            <person name="Lander E."/>
            <person name="Langley C.H."/>
            <person name="Lapoint R."/>
            <person name="Lazzaro B.P."/>
            <person name="Lee S.J."/>
            <person name="Levesque L."/>
            <person name="Li R."/>
            <person name="Lin C.F."/>
            <person name="Lin M.F."/>
            <person name="Lindblad-Toh K."/>
            <person name="Llopart A."/>
            <person name="Long M."/>
            <person name="Low L."/>
            <person name="Lozovsky E."/>
            <person name="Lu J."/>
            <person name="Luo M."/>
            <person name="Machado C.A."/>
            <person name="Makalowski W."/>
            <person name="Marzo M."/>
            <person name="Matsuda M."/>
            <person name="Matzkin L."/>
            <person name="McAllister B."/>
            <person name="McBride C.S."/>
            <person name="McKernan B."/>
            <person name="McKernan K."/>
            <person name="Mendez-Lago M."/>
            <person name="Minx P."/>
            <person name="Mollenhauer M.U."/>
            <person name="Montooth K."/>
            <person name="Mount S.M."/>
            <person name="Mu X."/>
            <person name="Myers E."/>
            <person name="Negre B."/>
            <person name="Newfeld S."/>
            <person name="Nielsen R."/>
            <person name="Noor M.A."/>
            <person name="O'Grady P."/>
            <person name="Pachter L."/>
            <person name="Papaceit M."/>
            <person name="Parisi M.J."/>
            <person name="Parisi M."/>
            <person name="Parts L."/>
            <person name="Pedersen J.S."/>
            <person name="Pesole G."/>
            <person name="Phillippy A.M."/>
            <person name="Ponting C.P."/>
            <person name="Pop M."/>
            <person name="Porcelli D."/>
            <person name="Powell J.R."/>
            <person name="Prohaska S."/>
            <person name="Pruitt K."/>
            <person name="Puig M."/>
            <person name="Quesneville H."/>
            <person name="Ram K.R."/>
            <person name="Rand D."/>
            <person name="Rasmussen M.D."/>
            <person name="Reed L.K."/>
            <person name="Reenan R."/>
            <person name="Reily A."/>
            <person name="Remington K.A."/>
            <person name="Rieger T.T."/>
            <person name="Ritchie M.G."/>
            <person name="Robin C."/>
            <person name="Rogers Y.H."/>
            <person name="Rohde C."/>
            <person name="Rozas J."/>
            <person name="Rubenfield M.J."/>
            <person name="Ruiz A."/>
            <person name="Russo S."/>
            <person name="Salzberg S.L."/>
            <person name="Sanchez-Gracia A."/>
            <person name="Saranga D.J."/>
            <person name="Sato H."/>
            <person name="Schaeffer S.W."/>
            <person name="Schatz M.C."/>
            <person name="Schlenke T."/>
            <person name="Schwartz R."/>
            <person name="Segarra C."/>
            <person name="Singh R.S."/>
            <person name="Sirot L."/>
            <person name="Sirota M."/>
            <person name="Sisneros N.B."/>
            <person name="Smith C.D."/>
            <person name="Smith T.F."/>
            <person name="Spieth J."/>
            <person name="Stage D.E."/>
            <person name="Stark A."/>
            <person name="Stephan W."/>
            <person name="Strausberg R.L."/>
            <person name="Strempel S."/>
            <person name="Sturgill D."/>
            <person name="Sutton G."/>
            <person name="Sutton G.G."/>
            <person name="Tao W."/>
            <person name="Teichmann S."/>
            <person name="Tobari Y.N."/>
            <person name="Tomimura Y."/>
            <person name="Tsolas J.M."/>
            <person name="Valente V.L."/>
            <person name="Venter E."/>
            <person name="Venter J.C."/>
            <person name="Vicario S."/>
            <person name="Vieira F.G."/>
            <person name="Vilella A.J."/>
            <person name="Villasante A."/>
            <person name="Walenz B."/>
            <person name="Wang J."/>
            <person name="Wasserman M."/>
            <person name="Watts T."/>
            <person name="Wilson D."/>
            <person name="Wilson R.K."/>
            <person name="Wing R.A."/>
            <person name="Wolfner M.F."/>
            <person name="Wong A."/>
            <person name="Wong G.K."/>
            <person name="Wu C.I."/>
            <person name="Wu G."/>
            <person name="Yamamoto D."/>
            <person name="Yang H.P."/>
            <person name="Yang S.P."/>
            <person name="Yorke J.A."/>
            <person name="Yoshida K."/>
            <person name="Zdobnov E."/>
            <person name="Zhang P."/>
            <person name="Zhang Y."/>
            <person name="Zimin A.V."/>
            <person name="Baldwin J."/>
            <person name="Abdouelleil A."/>
            <person name="Abdulkadir J."/>
            <person name="Abebe A."/>
            <person name="Abera B."/>
            <person name="Abreu J."/>
            <person name="Acer S.C."/>
            <person name="Aftuck L."/>
            <person name="Alexander A."/>
            <person name="An P."/>
            <person name="Anderson E."/>
            <person name="Anderson S."/>
            <person name="Arachi H."/>
            <person name="Azer M."/>
            <person name="Bachantsang P."/>
            <person name="Barry A."/>
            <person name="Bayul T."/>
            <person name="Berlin A."/>
            <person name="Bessette D."/>
            <person name="Bloom T."/>
            <person name="Blye J."/>
            <person name="Boguslavskiy L."/>
            <person name="Bonnet C."/>
            <person name="Boukhgalter B."/>
            <person name="Bourzgui I."/>
            <person name="Brown A."/>
            <person name="Cahill P."/>
            <person name="Channer S."/>
            <person name="Cheshatsang Y."/>
            <person name="Chuda L."/>
            <person name="Citroen M."/>
            <person name="Collymore A."/>
            <person name="Cooke P."/>
            <person name="Costello M."/>
            <person name="D'Aco K."/>
            <person name="Daza R."/>
            <person name="De Haan G."/>
            <person name="DeGray S."/>
            <person name="DeMaso C."/>
            <person name="Dhargay N."/>
            <person name="Dooley K."/>
            <person name="Dooley E."/>
            <person name="Doricent M."/>
            <person name="Dorje P."/>
            <person name="Dorjee K."/>
            <person name="Dupes A."/>
            <person name="Elong R."/>
            <person name="Falk J."/>
            <person name="Farina A."/>
            <person name="Faro S."/>
            <person name="Ferguson D."/>
            <person name="Fisher S."/>
            <person name="Foley C.D."/>
            <person name="Franke A."/>
            <person name="Friedrich D."/>
            <person name="Gadbois L."/>
            <person name="Gearin G."/>
            <person name="Gearin C.R."/>
            <person name="Giannoukos G."/>
            <person name="Goode T."/>
            <person name="Graham J."/>
            <person name="Grandbois E."/>
            <person name="Grewal S."/>
            <person name="Gyaltsen K."/>
            <person name="Hafez N."/>
            <person name="Hagos B."/>
            <person name="Hall J."/>
            <person name="Henson C."/>
            <person name="Hollinger A."/>
            <person name="Honan T."/>
            <person name="Huard M.D."/>
            <person name="Hughes L."/>
            <person name="Hurhula B."/>
            <person name="Husby M.E."/>
            <person name="Kamat A."/>
            <person name="Kanga B."/>
            <person name="Kashin S."/>
            <person name="Khazanovich D."/>
            <person name="Kisner P."/>
            <person name="Lance K."/>
            <person name="Lara M."/>
            <person name="Lee W."/>
            <person name="Lennon N."/>
            <person name="Letendre F."/>
            <person name="LeVine R."/>
            <person name="Lipovsky A."/>
            <person name="Liu X."/>
            <person name="Liu J."/>
            <person name="Liu S."/>
            <person name="Lokyitsang T."/>
            <person name="Lokyitsang Y."/>
            <person name="Lubonja R."/>
            <person name="Lui A."/>
            <person name="MacDonald P."/>
            <person name="Magnisalis V."/>
            <person name="Maru K."/>
            <person name="Matthews C."/>
            <person name="McCusker W."/>
            <person name="McDonough S."/>
            <person name="Mehta T."/>
            <person name="Meldrim J."/>
            <person name="Meneus L."/>
            <person name="Mihai O."/>
            <person name="Mihalev A."/>
            <person name="Mihova T."/>
            <person name="Mittelman R."/>
            <person name="Mlenga V."/>
            <person name="Montmayeur A."/>
            <person name="Mulrain L."/>
            <person name="Navidi A."/>
            <person name="Naylor J."/>
            <person name="Negash T."/>
            <person name="Nguyen T."/>
            <person name="Nguyen N."/>
            <person name="Nicol R."/>
            <person name="Norbu C."/>
            <person name="Norbu N."/>
            <person name="Novod N."/>
            <person name="O'Neill B."/>
            <person name="Osman S."/>
            <person name="Markiewicz E."/>
            <person name="Oyono O.L."/>
            <person name="Patti C."/>
            <person name="Phunkhang P."/>
            <person name="Pierre F."/>
            <person name="Priest M."/>
            <person name="Raghuraman S."/>
            <person name="Rege F."/>
            <person name="Reyes R."/>
            <person name="Rise C."/>
            <person name="Rogov P."/>
            <person name="Ross K."/>
            <person name="Ryan E."/>
            <person name="Settipalli S."/>
            <person name="Shea T."/>
            <person name="Sherpa N."/>
            <person name="Shi L."/>
            <person name="Shih D."/>
            <person name="Sparrow T."/>
            <person name="Spaulding J."/>
            <person name="Stalker J."/>
            <person name="Stange-Thomann N."/>
            <person name="Stavropoulos S."/>
            <person name="Stone C."/>
            <person name="Strader C."/>
            <person name="Tesfaye S."/>
            <person name="Thomson T."/>
            <person name="Thoulutsang Y."/>
            <person name="Thoulutsang D."/>
            <person name="Topham K."/>
            <person name="Topping I."/>
            <person name="Tsamla T."/>
            <person name="Vassiliev H."/>
            <person name="Vo A."/>
            <person name="Wangchuk T."/>
            <person name="Wangdi T."/>
            <person name="Weiand M."/>
            <person name="Wilkinson J."/>
            <person name="Wilson A."/>
            <person name="Yadav S."/>
            <person name="Young G."/>
            <person name="Yu Q."/>
            <person name="Zembek L."/>
            <person name="Zhong D."/>
            <person name="Zimmer A."/>
            <person name="Zwirko Z."/>
            <person name="Jaffe D.B."/>
            <person name="Alvarez P."/>
            <person name="Brockman W."/>
            <person name="Butler J."/>
            <person name="Chin C."/>
            <person name="Gnerre S."/>
            <person name="Grabherr M."/>
            <person name="Kleber M."/>
            <person name="Mauceli E."/>
            <person name="MacCallum I."/>
        </authorList>
    </citation>
    <scope>NUCLEOTIDE SEQUENCE [LARGE SCALE GENOMIC DNA]</scope>
    <source>
        <strain evidence="3">Tucson 14030-0811.24</strain>
    </source>
</reference>
<name>B4NIK1_DROWI</name>
<organism evidence="2 3">
    <name type="scientific">Drosophila willistoni</name>
    <name type="common">Fruit fly</name>
    <dbReference type="NCBI Taxonomy" id="7260"/>
    <lineage>
        <taxon>Eukaryota</taxon>
        <taxon>Metazoa</taxon>
        <taxon>Ecdysozoa</taxon>
        <taxon>Arthropoda</taxon>
        <taxon>Hexapoda</taxon>
        <taxon>Insecta</taxon>
        <taxon>Pterygota</taxon>
        <taxon>Neoptera</taxon>
        <taxon>Endopterygota</taxon>
        <taxon>Diptera</taxon>
        <taxon>Brachycera</taxon>
        <taxon>Muscomorpha</taxon>
        <taxon>Ephydroidea</taxon>
        <taxon>Drosophilidae</taxon>
        <taxon>Drosophila</taxon>
        <taxon>Sophophora</taxon>
    </lineage>
</organism>
<evidence type="ECO:0000313" key="2">
    <source>
        <dbReference type="EMBL" id="EDW84824.2"/>
    </source>
</evidence>
<dbReference type="InterPro" id="IPR004119">
    <property type="entry name" value="EcKL"/>
</dbReference>
<sequence>MPSNNSSSKGPVVPDWVKPELFEQTLKDTVKNYKKILKFKVSPGTRPGDNYVTIMLRVEVDVELTDNTTKSISYMLKTARKSAEYGETFGNSEFNIFDTERDMFTNVVQEFKDMYKKAGLEVEFGAKCYKLDIKEDHIILEDLKAKGFRPTERLAGLNKEHTLSVLKKLAQWHAASATRVAVKGPYPEHLNKGLFTEEGKALLKGLSEGAIKYILKSYETIEGHEVYYEAVKNMKEHIMDHIWQVGQVDPNEFNVLNHNDCWLSNIMFQYDEQNQLLDTYLVDYQLYQNKRI</sequence>
<evidence type="ECO:0000259" key="1">
    <source>
        <dbReference type="SMART" id="SM00587"/>
    </source>
</evidence>
<proteinExistence type="predicted"/>
<gene>
    <name evidence="2" type="primary">Dwil\GK14327</name>
    <name evidence="2" type="ORF">Dwil_GK14327</name>
</gene>
<dbReference type="Pfam" id="PF02958">
    <property type="entry name" value="EcKL"/>
    <property type="match status" value="1"/>
</dbReference>
<dbReference type="InterPro" id="IPR011009">
    <property type="entry name" value="Kinase-like_dom_sf"/>
</dbReference>
<evidence type="ECO:0000313" key="3">
    <source>
        <dbReference type="Proteomes" id="UP000007798"/>
    </source>
</evidence>
<dbReference type="InParanoid" id="B4NIK1"/>
<dbReference type="STRING" id="7260.B4NIK1"/>
<dbReference type="HOGENOM" id="CLU_010718_0_2_1"/>
<dbReference type="Proteomes" id="UP000007798">
    <property type="component" value="Unassembled WGS sequence"/>
</dbReference>
<feature type="domain" description="CHK kinase-like" evidence="1">
    <location>
        <begin position="138"/>
        <end position="291"/>
    </location>
</feature>
<dbReference type="AlphaFoldDB" id="B4NIK1"/>
<dbReference type="PANTHER" id="PTHR11012:SF6">
    <property type="entry name" value="CHK DOMAIN OV1-RELATED"/>
    <property type="match status" value="1"/>
</dbReference>
<dbReference type="SMART" id="SM00587">
    <property type="entry name" value="CHK"/>
    <property type="match status" value="1"/>
</dbReference>
<dbReference type="OrthoDB" id="191037at2759"/>
<dbReference type="PANTHER" id="PTHR11012">
    <property type="entry name" value="PROTEIN KINASE-LIKE DOMAIN-CONTAINING"/>
    <property type="match status" value="1"/>
</dbReference>
<dbReference type="InterPro" id="IPR015897">
    <property type="entry name" value="CHK_kinase-like"/>
</dbReference>
<accession>B4NIK1</accession>